<proteinExistence type="inferred from homology"/>
<keyword evidence="3" id="KW-0238">DNA-binding</keyword>
<organism evidence="7 8">
    <name type="scientific">Vibrio xiamenensis</name>
    <dbReference type="NCBI Taxonomy" id="861298"/>
    <lineage>
        <taxon>Bacteria</taxon>
        <taxon>Pseudomonadati</taxon>
        <taxon>Pseudomonadota</taxon>
        <taxon>Gammaproteobacteria</taxon>
        <taxon>Vibrionales</taxon>
        <taxon>Vibrionaceae</taxon>
        <taxon>Vibrio</taxon>
    </lineage>
</organism>
<dbReference type="SUPFAM" id="SSF56349">
    <property type="entry name" value="DNA breaking-rejoining enzymes"/>
    <property type="match status" value="1"/>
</dbReference>
<keyword evidence="8" id="KW-1185">Reference proteome</keyword>
<dbReference type="InterPro" id="IPR013762">
    <property type="entry name" value="Integrase-like_cat_sf"/>
</dbReference>
<feature type="region of interest" description="Disordered" evidence="5">
    <location>
        <begin position="1"/>
        <end position="25"/>
    </location>
</feature>
<dbReference type="GO" id="GO:0015074">
    <property type="term" value="P:DNA integration"/>
    <property type="evidence" value="ECO:0007669"/>
    <property type="project" value="UniProtKB-KW"/>
</dbReference>
<dbReference type="RefSeq" id="WP_093278063.1">
    <property type="nucleotide sequence ID" value="NZ_FNDD01000030.1"/>
</dbReference>
<dbReference type="Proteomes" id="UP000198854">
    <property type="component" value="Unassembled WGS sequence"/>
</dbReference>
<feature type="domain" description="Tyr recombinase" evidence="6">
    <location>
        <begin position="50"/>
        <end position="263"/>
    </location>
</feature>
<dbReference type="CDD" id="cd00397">
    <property type="entry name" value="DNA_BRE_C"/>
    <property type="match status" value="1"/>
</dbReference>
<keyword evidence="2" id="KW-0229">DNA integration</keyword>
<evidence type="ECO:0000259" key="6">
    <source>
        <dbReference type="PROSITE" id="PS51898"/>
    </source>
</evidence>
<dbReference type="AlphaFoldDB" id="A0A1G8FEA8"/>
<evidence type="ECO:0000313" key="7">
    <source>
        <dbReference type="EMBL" id="SDH80511.1"/>
    </source>
</evidence>
<comment type="similarity">
    <text evidence="1">Belongs to the 'phage' integrase family.</text>
</comment>
<dbReference type="Gene3D" id="1.10.443.10">
    <property type="entry name" value="Intergrase catalytic core"/>
    <property type="match status" value="1"/>
</dbReference>
<dbReference type="GO" id="GO:0003677">
    <property type="term" value="F:DNA binding"/>
    <property type="evidence" value="ECO:0007669"/>
    <property type="project" value="UniProtKB-KW"/>
</dbReference>
<dbReference type="InterPro" id="IPR002104">
    <property type="entry name" value="Integrase_catalytic"/>
</dbReference>
<dbReference type="PANTHER" id="PTHR30349:SF41">
    <property type="entry name" value="INTEGRASE_RECOMBINASE PROTEIN MJ0367-RELATED"/>
    <property type="match status" value="1"/>
</dbReference>
<keyword evidence="4" id="KW-0233">DNA recombination</keyword>
<evidence type="ECO:0000256" key="2">
    <source>
        <dbReference type="ARBA" id="ARBA00022908"/>
    </source>
</evidence>
<name>A0A1G8FEA8_9VIBR</name>
<protein>
    <submittedName>
        <fullName evidence="7">Phage integrase family protein</fullName>
    </submittedName>
</protein>
<reference evidence="7 8" key="1">
    <citation type="submission" date="2016-10" db="EMBL/GenBank/DDBJ databases">
        <authorList>
            <person name="de Groot N.N."/>
        </authorList>
    </citation>
    <scope>NUCLEOTIDE SEQUENCE [LARGE SCALE GENOMIC DNA]</scope>
    <source>
        <strain evidence="7 8">CGMCC 1.10228</strain>
    </source>
</reference>
<dbReference type="InterPro" id="IPR011010">
    <property type="entry name" value="DNA_brk_join_enz"/>
</dbReference>
<sequence>MKGEFEFPTVTPTYPAAPRAQSLTPSMPQPDWDYHLAFRRQLFTDTPDVDLPKYLLAPEIRQLAALPISEHHRMLMLSLFNTGARINELLDVRVNRVLTQRHEPTGREFSFIKLRTLKQQRRNRSGQGKKEDYRLVRLYDEHFAQDLQRYIVTHCSNKQGYLFTTKDRLKLKQRKTGQLLPPISDQTARNWLAEIEAIGQERGLRLTVPLTPKVLRHSCAIHLVLNGFNQAAIQAHLGHRFKQTTEIYTNLLALDAHNAPNVMF</sequence>
<gene>
    <name evidence="7" type="ORF">SAMN04488136_13020</name>
</gene>
<evidence type="ECO:0000256" key="1">
    <source>
        <dbReference type="ARBA" id="ARBA00008857"/>
    </source>
</evidence>
<dbReference type="InterPro" id="IPR050090">
    <property type="entry name" value="Tyrosine_recombinase_XerCD"/>
</dbReference>
<evidence type="ECO:0000313" key="8">
    <source>
        <dbReference type="Proteomes" id="UP000198854"/>
    </source>
</evidence>
<accession>A0A1G8FEA8</accession>
<evidence type="ECO:0000256" key="3">
    <source>
        <dbReference type="ARBA" id="ARBA00023125"/>
    </source>
</evidence>
<dbReference type="EMBL" id="FNDD01000030">
    <property type="protein sequence ID" value="SDH80511.1"/>
    <property type="molecule type" value="Genomic_DNA"/>
</dbReference>
<dbReference type="GO" id="GO:0006310">
    <property type="term" value="P:DNA recombination"/>
    <property type="evidence" value="ECO:0007669"/>
    <property type="project" value="UniProtKB-KW"/>
</dbReference>
<dbReference type="Pfam" id="PF00589">
    <property type="entry name" value="Phage_integrase"/>
    <property type="match status" value="1"/>
</dbReference>
<dbReference type="STRING" id="861298.SAMN04488136_13020"/>
<dbReference type="OrthoDB" id="9801717at2"/>
<evidence type="ECO:0000256" key="5">
    <source>
        <dbReference type="SAM" id="MobiDB-lite"/>
    </source>
</evidence>
<evidence type="ECO:0000256" key="4">
    <source>
        <dbReference type="ARBA" id="ARBA00023172"/>
    </source>
</evidence>
<dbReference type="PANTHER" id="PTHR30349">
    <property type="entry name" value="PHAGE INTEGRASE-RELATED"/>
    <property type="match status" value="1"/>
</dbReference>
<dbReference type="PROSITE" id="PS51898">
    <property type="entry name" value="TYR_RECOMBINASE"/>
    <property type="match status" value="1"/>
</dbReference>